<dbReference type="eggNOG" id="KOG3980">
    <property type="taxonomic scope" value="Eukaryota"/>
</dbReference>
<reference evidence="9 10" key="1">
    <citation type="journal article" date="2011" name="Proc. Natl. Acad. Sci. U.S.A.">
        <title>Genome and transcriptome analyses of the mountain pine beetle-fungal symbiont Grosmannia clavigera, a lodgepole pine pathogen.</title>
        <authorList>
            <person name="DiGuistini S."/>
            <person name="Wang Y."/>
            <person name="Liao N.Y."/>
            <person name="Taylor G."/>
            <person name="Tanguay P."/>
            <person name="Feau N."/>
            <person name="Henrissat B."/>
            <person name="Chan S.K."/>
            <person name="Hesse-Orce U."/>
            <person name="Alamouti S.M."/>
            <person name="Tsui C.K.M."/>
            <person name="Docking R.T."/>
            <person name="Levasseur A."/>
            <person name="Haridas S."/>
            <person name="Robertson G."/>
            <person name="Birol I."/>
            <person name="Holt R.A."/>
            <person name="Marra M.A."/>
            <person name="Hamelin R.C."/>
            <person name="Hirst M."/>
            <person name="Jones S.J.M."/>
            <person name="Bohlmann J."/>
            <person name="Breuil C."/>
        </authorList>
    </citation>
    <scope>NUCLEOTIDE SEQUENCE [LARGE SCALE GENOMIC DNA]</scope>
    <source>
        <strain evidence="10">kw1407 / UAMH 11150</strain>
    </source>
</reference>
<dbReference type="NCBIfam" id="TIGR01850">
    <property type="entry name" value="argC"/>
    <property type="match status" value="1"/>
</dbReference>
<feature type="compositionally biased region" description="Low complexity" evidence="7">
    <location>
        <begin position="829"/>
        <end position="842"/>
    </location>
</feature>
<gene>
    <name evidence="9" type="ORF">CMQ_2284</name>
</gene>
<dbReference type="SUPFAM" id="SSF55205">
    <property type="entry name" value="EPT/RTPC-like"/>
    <property type="match status" value="1"/>
</dbReference>
<keyword evidence="5" id="KW-0560">Oxidoreductase</keyword>
<dbReference type="Gene3D" id="3.30.360.10">
    <property type="entry name" value="Dihydrodipicolinate Reductase, domain 2"/>
    <property type="match status" value="1"/>
</dbReference>
<dbReference type="InterPro" id="IPR000534">
    <property type="entry name" value="Semialdehyde_DH_NAD-bd"/>
</dbReference>
<dbReference type="CDD" id="cd04263">
    <property type="entry name" value="DUF619-NAGK-FABP"/>
    <property type="match status" value="1"/>
</dbReference>
<feature type="domain" description="N-acetyltransferase" evidence="8">
    <location>
        <begin position="1"/>
        <end position="103"/>
    </location>
</feature>
<dbReference type="InParanoid" id="F0XJ60"/>
<keyword evidence="10" id="KW-1185">Reference proteome</keyword>
<dbReference type="HAMAP" id="MF_00150">
    <property type="entry name" value="ArgC_type1"/>
    <property type="match status" value="1"/>
</dbReference>
<evidence type="ECO:0000256" key="6">
    <source>
        <dbReference type="PROSITE-ProRule" id="PRU10010"/>
    </source>
</evidence>
<dbReference type="InterPro" id="IPR058924">
    <property type="entry name" value="AGPR_dimerisation_dom"/>
</dbReference>
<keyword evidence="4" id="KW-0521">NADP</keyword>
<sequence length="880" mass="94560">MNALAVVFPPSVERPSATLATLTISKSGWLGNVADNIFTAIRKDFPKLIWTVNENDENLTWFFDKADGSIARNGNVLFWYGVEDGAEIAAQSRAQPTQARAFSTLARRPVATTATTGGPMSRAAFHSSRTLRLEETTNPNPPLGRRNATNEKAARIALIGARGYTGQALIGLLNAHPHMDLRHVSSRELAGQRLEGYDKSEITYESLSPEDVGDMERRGEVDAWVMALPNGVCKPYVDAVEAVRAERSSSSANKSVIIDLSADYRFDSSWTYGLPELVKRETIRDARRIANPGCYATAAQLGIAPLLAHVGGTPVLFGVSGYSGAGTKPSPKNDVELLTNNLIPYSLTDHVHEREISSQLGRNVAFTPHVAVWFQGIHHTIHVPLRQSMTSRDIRQMYQDRYAGEKLVKIVGEPPLVKSIQGKHGVEIGGFAVHSSGRHVVICVTIDNLLKGAATQCLQNLNLALGYAEYEGIPIITERKEVQIGVTTYDKRLIVMIELDGRTGEGGGQLVRIAAALAAVTGQAVRISNVRGNRRGGGLKAQHVSAIEWLAMATGAAVQGLAVGSSTFVFEPGPPSAAGHVVLRPATAAASTSLMLQAVLPYLVFRGGDEGLPVVLHGGTHVAWAPSYDYLDQVLFPVLETWFGIRMERALEAVGWSAGHAGRVRLLVHPIGTNTLTPRVATLHEKVAATAATAATIAAVDATIRAPPEAHDLLVEALARTLDRTLAGADLHLRTIADSGRERKQTEGGLLGLCERIAREVVQGLAEEVAGGGCGDTFLQDQVVVFQALAAGRTSFWREEAEEDGLQALRQLQLSDAANEAANERSENSNENPNENSNEAPSGQGSLHAQTARWVTAQMLAVPWFREGTECEGAGWRGDG</sequence>
<proteinExistence type="inferred from homology"/>
<dbReference type="STRING" id="655863.F0XJ60"/>
<dbReference type="Gene3D" id="3.40.630.30">
    <property type="match status" value="1"/>
</dbReference>
<keyword evidence="3" id="KW-0028">Amino-acid biosynthesis</keyword>
<dbReference type="GO" id="GO:0070401">
    <property type="term" value="F:NADP+ binding"/>
    <property type="evidence" value="ECO:0007669"/>
    <property type="project" value="InterPro"/>
</dbReference>
<comment type="pathway">
    <text evidence="1">Amino-acid biosynthesis; L-arginine biosynthesis; N(2)-acetyl-L-ornithine from L-glutamate: step 3/4.</text>
</comment>
<dbReference type="InterPro" id="IPR037136">
    <property type="entry name" value="RNA3'_phos_cyclase_dom_sf"/>
</dbReference>
<evidence type="ECO:0000256" key="3">
    <source>
        <dbReference type="ARBA" id="ARBA00022605"/>
    </source>
</evidence>
<dbReference type="Gene3D" id="3.65.10.20">
    <property type="entry name" value="RNA 3'-terminal phosphate cyclase domain"/>
    <property type="match status" value="1"/>
</dbReference>
<dbReference type="FunCoup" id="F0XJ60">
    <property type="interactions" value="100"/>
</dbReference>
<organism evidence="10">
    <name type="scientific">Grosmannia clavigera (strain kw1407 / UAMH 11150)</name>
    <name type="common">Blue stain fungus</name>
    <name type="synonym">Graphiocladiella clavigera</name>
    <dbReference type="NCBI Taxonomy" id="655863"/>
    <lineage>
        <taxon>Eukaryota</taxon>
        <taxon>Fungi</taxon>
        <taxon>Dikarya</taxon>
        <taxon>Ascomycota</taxon>
        <taxon>Pezizomycotina</taxon>
        <taxon>Sordariomycetes</taxon>
        <taxon>Sordariomycetidae</taxon>
        <taxon>Ophiostomatales</taxon>
        <taxon>Ophiostomataceae</taxon>
        <taxon>Leptographium</taxon>
    </lineage>
</organism>
<dbReference type="Pfam" id="PF01137">
    <property type="entry name" value="RTC"/>
    <property type="match status" value="1"/>
</dbReference>
<dbReference type="HOGENOM" id="CLU_327062_0_0_1"/>
<dbReference type="InterPro" id="IPR000706">
    <property type="entry name" value="AGPR_type-1"/>
</dbReference>
<dbReference type="PANTHER" id="PTHR32338:SF10">
    <property type="entry name" value="N-ACETYL-GAMMA-GLUTAMYL-PHOSPHATE REDUCTASE, CHLOROPLASTIC-RELATED"/>
    <property type="match status" value="1"/>
</dbReference>
<dbReference type="GO" id="GO:0006526">
    <property type="term" value="P:L-arginine biosynthetic process"/>
    <property type="evidence" value="ECO:0007669"/>
    <property type="project" value="UniProtKB-UniPathway"/>
</dbReference>
<dbReference type="FunFam" id="3.30.360.10:FF:000019">
    <property type="entry name" value="Bifunctional acetylglutamate kinase/N-acetyl-gamma-glutamyl-phosphate reductase"/>
    <property type="match status" value="1"/>
</dbReference>
<feature type="region of interest" description="Disordered" evidence="7">
    <location>
        <begin position="817"/>
        <end position="848"/>
    </location>
</feature>
<dbReference type="Pfam" id="PF22698">
    <property type="entry name" value="Semialdhyde_dhC_1"/>
    <property type="match status" value="1"/>
</dbReference>
<evidence type="ECO:0000259" key="8">
    <source>
        <dbReference type="PROSITE" id="PS51731"/>
    </source>
</evidence>
<dbReference type="CDD" id="cd23936">
    <property type="entry name" value="AGPR_C_ARG5_6_like"/>
    <property type="match status" value="1"/>
</dbReference>
<evidence type="ECO:0000256" key="1">
    <source>
        <dbReference type="ARBA" id="ARBA00004862"/>
    </source>
</evidence>
<dbReference type="CDD" id="cd24149">
    <property type="entry name" value="AGPR_N_ARG5_6_like"/>
    <property type="match status" value="1"/>
</dbReference>
<dbReference type="Pfam" id="PF04768">
    <property type="entry name" value="NAT"/>
    <property type="match status" value="1"/>
</dbReference>
<dbReference type="InterPro" id="IPR023797">
    <property type="entry name" value="RNA3'_phos_cyclase_dom"/>
</dbReference>
<dbReference type="InterPro" id="IPR006855">
    <property type="entry name" value="Vertebrate-like_GNAT_dom"/>
</dbReference>
<dbReference type="Gene3D" id="3.40.50.720">
    <property type="entry name" value="NAD(P)-binding Rossmann-like Domain"/>
    <property type="match status" value="1"/>
</dbReference>
<dbReference type="InterPro" id="IPR036291">
    <property type="entry name" value="NAD(P)-bd_dom_sf"/>
</dbReference>
<dbReference type="PROSITE" id="PS51731">
    <property type="entry name" value="GNAT_NAGS"/>
    <property type="match status" value="1"/>
</dbReference>
<dbReference type="InterPro" id="IPR036553">
    <property type="entry name" value="RPTC_insert"/>
</dbReference>
<dbReference type="GO" id="GO:0051287">
    <property type="term" value="F:NAD binding"/>
    <property type="evidence" value="ECO:0007669"/>
    <property type="project" value="InterPro"/>
</dbReference>
<dbReference type="GeneID" id="25975256"/>
<dbReference type="PANTHER" id="PTHR32338">
    <property type="entry name" value="N-ACETYL-GAMMA-GLUTAMYL-PHOSPHATE REDUCTASE, CHLOROPLASTIC-RELATED-RELATED"/>
    <property type="match status" value="1"/>
</dbReference>
<dbReference type="OrthoDB" id="438291at2759"/>
<evidence type="ECO:0000256" key="4">
    <source>
        <dbReference type="ARBA" id="ARBA00022857"/>
    </source>
</evidence>
<feature type="active site" evidence="6">
    <location>
        <position position="294"/>
    </location>
</feature>
<evidence type="ECO:0000256" key="7">
    <source>
        <dbReference type="SAM" id="MobiDB-lite"/>
    </source>
</evidence>
<dbReference type="Gene3D" id="3.30.360.20">
    <property type="entry name" value="RNA 3'-terminal phosphate cyclase, insert domain"/>
    <property type="match status" value="1"/>
</dbReference>
<keyword evidence="2" id="KW-0055">Arginine biosynthesis</keyword>
<dbReference type="PROSITE" id="PS01224">
    <property type="entry name" value="ARGC"/>
    <property type="match status" value="1"/>
</dbReference>
<dbReference type="Pfam" id="PF01118">
    <property type="entry name" value="Semialdhyde_dh"/>
    <property type="match status" value="1"/>
</dbReference>
<evidence type="ECO:0000256" key="5">
    <source>
        <dbReference type="ARBA" id="ARBA00023002"/>
    </source>
</evidence>
<evidence type="ECO:0000256" key="2">
    <source>
        <dbReference type="ARBA" id="ARBA00022571"/>
    </source>
</evidence>
<dbReference type="SUPFAM" id="SSF55347">
    <property type="entry name" value="Glyceraldehyde-3-phosphate dehydrogenase-like, C-terminal domain"/>
    <property type="match status" value="1"/>
</dbReference>
<protein>
    <submittedName>
        <fullName evidence="9">RNA cyclase</fullName>
    </submittedName>
</protein>
<dbReference type="eggNOG" id="KOG2436">
    <property type="taxonomic scope" value="Eukaryota"/>
</dbReference>
<dbReference type="EMBL" id="GL629782">
    <property type="protein sequence ID" value="EFX02235.1"/>
    <property type="molecule type" value="Genomic_DNA"/>
</dbReference>
<dbReference type="SMART" id="SM00859">
    <property type="entry name" value="Semialdhyde_dh"/>
    <property type="match status" value="1"/>
</dbReference>
<dbReference type="InterPro" id="IPR050085">
    <property type="entry name" value="AGPR"/>
</dbReference>
<evidence type="ECO:0000313" key="10">
    <source>
        <dbReference type="Proteomes" id="UP000007796"/>
    </source>
</evidence>
<dbReference type="GO" id="GO:0003942">
    <property type="term" value="F:N-acetyl-gamma-glutamyl-phosphate reductase activity"/>
    <property type="evidence" value="ECO:0007669"/>
    <property type="project" value="InterPro"/>
</dbReference>
<dbReference type="InterPro" id="IPR023013">
    <property type="entry name" value="AGPR_AS"/>
</dbReference>
<dbReference type="InterPro" id="IPR013792">
    <property type="entry name" value="RNA3'P_cycl/enolpyr_Trfase_a/b"/>
</dbReference>
<dbReference type="SUPFAM" id="SSF51735">
    <property type="entry name" value="NAD(P)-binding Rossmann-fold domains"/>
    <property type="match status" value="1"/>
</dbReference>
<dbReference type="AlphaFoldDB" id="F0XJ60"/>
<dbReference type="eggNOG" id="KOG4354">
    <property type="taxonomic scope" value="Eukaryota"/>
</dbReference>
<evidence type="ECO:0000313" key="9">
    <source>
        <dbReference type="EMBL" id="EFX02235.1"/>
    </source>
</evidence>
<dbReference type="Proteomes" id="UP000007796">
    <property type="component" value="Unassembled WGS sequence"/>
</dbReference>
<name>F0XJ60_GROCL</name>
<accession>F0XJ60</accession>
<dbReference type="RefSeq" id="XP_014171717.1">
    <property type="nucleotide sequence ID" value="XM_014316242.1"/>
</dbReference>
<dbReference type="UniPathway" id="UPA00068">
    <property type="reaction ID" value="UER00108"/>
</dbReference>